<keyword evidence="2" id="KW-0472">Membrane</keyword>
<dbReference type="InterPro" id="IPR042100">
    <property type="entry name" value="Bug_dom1"/>
</dbReference>
<accession>A0ABX1C5H7</accession>
<comment type="caution">
    <text evidence="3">The sequence shown here is derived from an EMBL/GenBank/DDBJ whole genome shotgun (WGS) entry which is preliminary data.</text>
</comment>
<evidence type="ECO:0000256" key="2">
    <source>
        <dbReference type="SAM" id="Phobius"/>
    </source>
</evidence>
<protein>
    <submittedName>
        <fullName evidence="3">Tripartite tricarboxylate transporter substrate binding protein</fullName>
    </submittedName>
</protein>
<dbReference type="PANTHER" id="PTHR42928">
    <property type="entry name" value="TRICARBOXYLATE-BINDING PROTEIN"/>
    <property type="match status" value="1"/>
</dbReference>
<sequence>MRSGVKARSTCHARLTARIPPPPSIVGDIGSLLRPVVSIASSLRCCLPSGGHEYPPDGQVRIAGRRRTGPDRGHKGVIVQRKRFLLRAIGALGTLALAGAATVDASNSTTGATPRSKLTVTAPAAPGGGWDLASREFQQSLRSDSIVNNVQVVNVPGAGGTIGLGQFVELGADPTRLMMTGTVMEGAITVNKSRVDLENTTPIARLAEDYQVFIVPADSPYKTLQDFVKSWKKNPHSHAVAGGGLGGTDHLLAGLTAREAGIDPREVNYISFAGGGEVLTALLSDTVEIGVSSYNDFRDQIEAGNLRALAVSADEPVPGIDTPTFIEQGIDVSLPNWRGLVAPRGISDGEREELTDIVTEATKTAAWKDALDRNRWVDSVLTGEEFAEFIREDQARVNDIIEELGL</sequence>
<dbReference type="Gene3D" id="3.40.190.10">
    <property type="entry name" value="Periplasmic binding protein-like II"/>
    <property type="match status" value="1"/>
</dbReference>
<organism evidence="3 4">
    <name type="scientific">Streptomyces zingiberis</name>
    <dbReference type="NCBI Taxonomy" id="2053010"/>
    <lineage>
        <taxon>Bacteria</taxon>
        <taxon>Bacillati</taxon>
        <taxon>Actinomycetota</taxon>
        <taxon>Actinomycetes</taxon>
        <taxon>Kitasatosporales</taxon>
        <taxon>Streptomycetaceae</taxon>
        <taxon>Streptomyces</taxon>
    </lineage>
</organism>
<dbReference type="Gene3D" id="3.40.190.150">
    <property type="entry name" value="Bordetella uptake gene, domain 1"/>
    <property type="match status" value="1"/>
</dbReference>
<keyword evidence="2" id="KW-0812">Transmembrane</keyword>
<dbReference type="SUPFAM" id="SSF53850">
    <property type="entry name" value="Periplasmic binding protein-like II"/>
    <property type="match status" value="1"/>
</dbReference>
<gene>
    <name evidence="3" type="ORF">HCK00_22210</name>
</gene>
<keyword evidence="2" id="KW-1133">Transmembrane helix</keyword>
<dbReference type="Pfam" id="PF03401">
    <property type="entry name" value="TctC"/>
    <property type="match status" value="1"/>
</dbReference>
<name>A0ABX1C5H7_9ACTN</name>
<keyword evidence="4" id="KW-1185">Reference proteome</keyword>
<dbReference type="InterPro" id="IPR005064">
    <property type="entry name" value="BUG"/>
</dbReference>
<dbReference type="CDD" id="cd07012">
    <property type="entry name" value="PBP2_Bug_TTT"/>
    <property type="match status" value="1"/>
</dbReference>
<reference evidence="3 4" key="1">
    <citation type="submission" date="2020-03" db="EMBL/GenBank/DDBJ databases">
        <title>WGS of actinomycetes isolated from Thailand.</title>
        <authorList>
            <person name="Thawai C."/>
        </authorList>
    </citation>
    <scope>NUCLEOTIDE SEQUENCE [LARGE SCALE GENOMIC DNA]</scope>
    <source>
        <strain evidence="3 4">PLAI 1-29</strain>
    </source>
</reference>
<dbReference type="EMBL" id="JAATEN010000021">
    <property type="protein sequence ID" value="NJQ03172.1"/>
    <property type="molecule type" value="Genomic_DNA"/>
</dbReference>
<evidence type="ECO:0000313" key="4">
    <source>
        <dbReference type="Proteomes" id="UP000695264"/>
    </source>
</evidence>
<comment type="similarity">
    <text evidence="1">Belongs to the UPF0065 (bug) family.</text>
</comment>
<dbReference type="Proteomes" id="UP000695264">
    <property type="component" value="Unassembled WGS sequence"/>
</dbReference>
<evidence type="ECO:0000256" key="1">
    <source>
        <dbReference type="ARBA" id="ARBA00006987"/>
    </source>
</evidence>
<feature type="transmembrane region" description="Helical" evidence="2">
    <location>
        <begin position="84"/>
        <end position="103"/>
    </location>
</feature>
<evidence type="ECO:0000313" key="3">
    <source>
        <dbReference type="EMBL" id="NJQ03172.1"/>
    </source>
</evidence>
<proteinExistence type="inferred from homology"/>
<dbReference type="PANTHER" id="PTHR42928:SF3">
    <property type="entry name" value="UPF0065 PROTEIN YFLP"/>
    <property type="match status" value="1"/>
</dbReference>